<dbReference type="EMBL" id="AGXV01000038">
    <property type="protein sequence ID" value="EIY59734.1"/>
    <property type="molecule type" value="Genomic_DNA"/>
</dbReference>
<accession>I9HI85</accession>
<dbReference type="OrthoDB" id="5422541at2"/>
<dbReference type="HOGENOM" id="CLU_586272_0_0_10"/>
<dbReference type="Proteomes" id="UP000005150">
    <property type="component" value="Unassembled WGS sequence"/>
</dbReference>
<comment type="caution">
    <text evidence="1">The sequence shown here is derived from an EMBL/GenBank/DDBJ whole genome shotgun (WGS) entry which is preliminary data.</text>
</comment>
<gene>
    <name evidence="1" type="ORF">HMPREF1071_03213</name>
</gene>
<dbReference type="RefSeq" id="WP_007481207.1">
    <property type="nucleotide sequence ID" value="NZ_JH724308.1"/>
</dbReference>
<dbReference type="PATRIC" id="fig|997887.3.peg.3335"/>
<reference evidence="1 2" key="1">
    <citation type="submission" date="2012-02" db="EMBL/GenBank/DDBJ databases">
        <title>The Genome Sequence of Bacteroides salyersiae CL02T12C01.</title>
        <authorList>
            <consortium name="The Broad Institute Genome Sequencing Platform"/>
            <person name="Earl A."/>
            <person name="Ward D."/>
            <person name="Feldgarden M."/>
            <person name="Gevers D."/>
            <person name="Zitomersky N.L."/>
            <person name="Coyne M.J."/>
            <person name="Comstock L.E."/>
            <person name="Young S.K."/>
            <person name="Zeng Q."/>
            <person name="Gargeya S."/>
            <person name="Fitzgerald M."/>
            <person name="Haas B."/>
            <person name="Abouelleil A."/>
            <person name="Alvarado L."/>
            <person name="Arachchi H.M."/>
            <person name="Berlin A."/>
            <person name="Chapman S.B."/>
            <person name="Gearin G."/>
            <person name="Goldberg J."/>
            <person name="Griggs A."/>
            <person name="Gujja S."/>
            <person name="Hansen M."/>
            <person name="Heiman D."/>
            <person name="Howarth C."/>
            <person name="Larimer J."/>
            <person name="Lui A."/>
            <person name="MacDonald P.J.P."/>
            <person name="McCowen C."/>
            <person name="Montmayeur A."/>
            <person name="Murphy C."/>
            <person name="Neiman D."/>
            <person name="Pearson M."/>
            <person name="Priest M."/>
            <person name="Roberts A."/>
            <person name="Saif S."/>
            <person name="Shea T."/>
            <person name="Sisk P."/>
            <person name="Stolte C."/>
            <person name="Sykes S."/>
            <person name="Wortman J."/>
            <person name="Nusbaum C."/>
            <person name="Birren B."/>
        </authorList>
    </citation>
    <scope>NUCLEOTIDE SEQUENCE [LARGE SCALE GENOMIC DNA]</scope>
    <source>
        <strain evidence="1 2">CL02T12C01</strain>
    </source>
</reference>
<sequence>MYATTIGYTFLKAYNNKFQTNYTGRTFFEEVFVPLFFDHPKYMMTAGNSPLENPKLSWEDMIKGKKPFETAERRKERIDKMINKIESEKADASIAIGYGVVDAAAATTGQITNIDFPDNKEDIYCSWIGAGLGVGITGGLTILFNNEALLLDIYEGWKCYRQYLEEYPLMKGNQINTWNGRWLVHRYQPDFDETDPTAGFNPLEPINGGLLGLQTISWVEVLLKIARRFPANNLVGYLYSIGQTNTTIGFIPFKLQDIIRPDQLYEKIFGKLDYQKDAPKVSKLYGTAIGLRAACQAGAIGIPAMEPKGLKAFFPTTKGVKNIPHKEGDEEQRITYYTYLIWILAMLNNEKLWELSREFAELLLKYEAGAGKARTDRKNNVNRLLESVSVKQFLQNLIPVIQDEKEVEGYENMGKIVHSMPKDNFPYFNTLIRFQYALLNK</sequence>
<evidence type="ECO:0000313" key="1">
    <source>
        <dbReference type="EMBL" id="EIY59734.1"/>
    </source>
</evidence>
<organism evidence="1 2">
    <name type="scientific">Bacteroides salyersiae CL02T12C01</name>
    <dbReference type="NCBI Taxonomy" id="997887"/>
    <lineage>
        <taxon>Bacteria</taxon>
        <taxon>Pseudomonadati</taxon>
        <taxon>Bacteroidota</taxon>
        <taxon>Bacteroidia</taxon>
        <taxon>Bacteroidales</taxon>
        <taxon>Bacteroidaceae</taxon>
        <taxon>Bacteroides</taxon>
    </lineage>
</organism>
<evidence type="ECO:0000313" key="2">
    <source>
        <dbReference type="Proteomes" id="UP000005150"/>
    </source>
</evidence>
<name>I9HI85_9BACE</name>
<proteinExistence type="predicted"/>
<dbReference type="AlphaFoldDB" id="I9HI85"/>
<protein>
    <submittedName>
        <fullName evidence="1">Uncharacterized protein</fullName>
    </submittedName>
</protein>
<dbReference type="GeneID" id="93117490"/>
<keyword evidence="2" id="KW-1185">Reference proteome</keyword>